<gene>
    <name evidence="2" type="ORF">HPS55_10370</name>
</gene>
<name>A0ABX2AYF5_9BACT</name>
<feature type="region of interest" description="Disordered" evidence="1">
    <location>
        <begin position="18"/>
        <end position="42"/>
    </location>
</feature>
<proteinExistence type="predicted"/>
<keyword evidence="3" id="KW-1185">Reference proteome</keyword>
<accession>A0ABX2AYF5</accession>
<sequence>MPFNFNDPGNTVEIQQEQQTQQYQNADNQVGQTSTDAAQAADSKIKGLSDTEIKNPDTIIVTVSDPKTPIVVLFGAKTSGKTMTLIRLTKYLEGMGYNVVPDPIFRPDTDMYYQRMCKEFGTLAHSDYAPVGNDVMSFMLVKVISPSGRTLCQILEAPGEHYFDSDIPDRLFPAYIENISHAIKNRKTWMFIVEENWGGSQTVRDLYAKKIQDMQRRIKPMDRIIFTCHKVDKSNHFRPDGRPNISAIFQNIKNQYPHIFDRYVNRNPITRWFSPYNFDFVTFSAGTFNPTGDGRQVYTPGEDFYPEQLWRVIKKNI</sequence>
<protein>
    <submittedName>
        <fullName evidence="2">Uncharacterized protein</fullName>
    </submittedName>
</protein>
<reference evidence="2 3" key="1">
    <citation type="submission" date="2020-05" db="EMBL/GenBank/DDBJ databases">
        <title>Distinct polysaccharide utilization as determinants for interspecies competition between intestinal Prevotella spp.</title>
        <authorList>
            <person name="Galvez E.J.C."/>
            <person name="Iljazovic A."/>
            <person name="Strowig T."/>
        </authorList>
    </citation>
    <scope>NUCLEOTIDE SEQUENCE [LARGE SCALE GENOMIC DNA]</scope>
    <source>
        <strain evidence="2 3">PROD</strain>
    </source>
</reference>
<organism evidence="2 3">
    <name type="scientific">Xylanibacter rodentium</name>
    <dbReference type="NCBI Taxonomy" id="2736289"/>
    <lineage>
        <taxon>Bacteria</taxon>
        <taxon>Pseudomonadati</taxon>
        <taxon>Bacteroidota</taxon>
        <taxon>Bacteroidia</taxon>
        <taxon>Bacteroidales</taxon>
        <taxon>Prevotellaceae</taxon>
        <taxon>Xylanibacter</taxon>
    </lineage>
</organism>
<evidence type="ECO:0000313" key="2">
    <source>
        <dbReference type="EMBL" id="NPE14718.1"/>
    </source>
</evidence>
<evidence type="ECO:0000313" key="3">
    <source>
        <dbReference type="Proteomes" id="UP001193734"/>
    </source>
</evidence>
<dbReference type="EMBL" id="JABKKE010000017">
    <property type="protein sequence ID" value="NPE14718.1"/>
    <property type="molecule type" value="Genomic_DNA"/>
</dbReference>
<evidence type="ECO:0000256" key="1">
    <source>
        <dbReference type="SAM" id="MobiDB-lite"/>
    </source>
</evidence>
<dbReference type="Proteomes" id="UP001193734">
    <property type="component" value="Unassembled WGS sequence"/>
</dbReference>
<dbReference type="GeneID" id="82158169"/>
<comment type="caution">
    <text evidence="2">The sequence shown here is derived from an EMBL/GenBank/DDBJ whole genome shotgun (WGS) entry which is preliminary data.</text>
</comment>
<dbReference type="RefSeq" id="WP_172174033.1">
    <property type="nucleotide sequence ID" value="NZ_CASGIA010000013.1"/>
</dbReference>
<feature type="compositionally biased region" description="Polar residues" evidence="1">
    <location>
        <begin position="25"/>
        <end position="37"/>
    </location>
</feature>